<feature type="binding site" evidence="11">
    <location>
        <position position="142"/>
    </location>
    <ligand>
        <name>Zn(2+)</name>
        <dbReference type="ChEBI" id="CHEBI:29105"/>
    </ligand>
</feature>
<dbReference type="GO" id="GO:1900376">
    <property type="term" value="P:regulation of secondary metabolite biosynthetic process"/>
    <property type="evidence" value="ECO:0007669"/>
    <property type="project" value="TreeGrafter"/>
</dbReference>
<dbReference type="Gene3D" id="3.30.1490.190">
    <property type="match status" value="1"/>
</dbReference>
<dbReference type="GO" id="GO:0003700">
    <property type="term" value="F:DNA-binding transcription factor activity"/>
    <property type="evidence" value="ECO:0007669"/>
    <property type="project" value="InterPro"/>
</dbReference>
<evidence type="ECO:0000256" key="12">
    <source>
        <dbReference type="PIRSR" id="PIRSR602481-2"/>
    </source>
</evidence>
<comment type="cofactor">
    <cofactor evidence="12">
        <name>Mn(2+)</name>
        <dbReference type="ChEBI" id="CHEBI:29035"/>
    </cofactor>
    <cofactor evidence="12">
        <name>Fe(2+)</name>
        <dbReference type="ChEBI" id="CHEBI:29033"/>
    </cofactor>
    <text evidence="12">Binds 1 Mn(2+) or Fe(2+) ion per subunit.</text>
</comment>
<feature type="binding site" evidence="11">
    <location>
        <position position="98"/>
    </location>
    <ligand>
        <name>Zn(2+)</name>
        <dbReference type="ChEBI" id="CHEBI:29105"/>
    </ligand>
</feature>
<evidence type="ECO:0000256" key="9">
    <source>
        <dbReference type="ARBA" id="ARBA00023125"/>
    </source>
</evidence>
<keyword evidence="4" id="KW-0678">Repressor</keyword>
<evidence type="ECO:0000256" key="8">
    <source>
        <dbReference type="ARBA" id="ARBA00023015"/>
    </source>
</evidence>
<dbReference type="GO" id="GO:0008270">
    <property type="term" value="F:zinc ion binding"/>
    <property type="evidence" value="ECO:0007669"/>
    <property type="project" value="TreeGrafter"/>
</dbReference>
<accession>A0A2T0R748</accession>
<keyword evidence="7 12" id="KW-0408">Iron</keyword>
<evidence type="ECO:0000313" key="14">
    <source>
        <dbReference type="Proteomes" id="UP000238083"/>
    </source>
</evidence>
<evidence type="ECO:0000256" key="4">
    <source>
        <dbReference type="ARBA" id="ARBA00022491"/>
    </source>
</evidence>
<proteinExistence type="inferred from homology"/>
<dbReference type="Proteomes" id="UP000238083">
    <property type="component" value="Unassembled WGS sequence"/>
</dbReference>
<dbReference type="GO" id="GO:0045892">
    <property type="term" value="P:negative regulation of DNA-templated transcription"/>
    <property type="evidence" value="ECO:0007669"/>
    <property type="project" value="TreeGrafter"/>
</dbReference>
<protein>
    <submittedName>
        <fullName evidence="13">Fur family ferric uptake transcriptional regulator</fullName>
    </submittedName>
</protein>
<keyword evidence="9" id="KW-0238">DNA-binding</keyword>
<evidence type="ECO:0000256" key="7">
    <source>
        <dbReference type="ARBA" id="ARBA00023004"/>
    </source>
</evidence>
<sequence length="159" mass="17202">MVMSPLDRTATEELLHHAGLRSTAPRRSILQLLEDHPHETAAGLADLLADAGNPVSRQSLYNVLEDLTRTGVVRSIQPAGSAPRYETKVDDNHHHVVCRSCGTVVDVPCAVGRTACLTPASIPGFSVVDHADVTWWGLCTRCTDPTPTPHDPSNPRRNS</sequence>
<reference evidence="13 14" key="1">
    <citation type="submission" date="2018-03" db="EMBL/GenBank/DDBJ databases">
        <title>Genomic Encyclopedia of Archaeal and Bacterial Type Strains, Phase II (KMG-II): from individual species to whole genera.</title>
        <authorList>
            <person name="Goeker M."/>
        </authorList>
    </citation>
    <scope>NUCLEOTIDE SEQUENCE [LARGE SCALE GENOMIC DNA]</scope>
    <source>
        <strain evidence="13 14">DSM 19711</strain>
    </source>
</reference>
<dbReference type="EMBL" id="PVZF01000003">
    <property type="protein sequence ID" value="PRY16963.1"/>
    <property type="molecule type" value="Genomic_DNA"/>
</dbReference>
<evidence type="ECO:0000256" key="6">
    <source>
        <dbReference type="ARBA" id="ARBA00022833"/>
    </source>
</evidence>
<keyword evidence="5 11" id="KW-0479">Metal-binding</keyword>
<dbReference type="AlphaFoldDB" id="A0A2T0R748"/>
<dbReference type="InterPro" id="IPR043135">
    <property type="entry name" value="Fur_C"/>
</dbReference>
<dbReference type="PANTHER" id="PTHR33202">
    <property type="entry name" value="ZINC UPTAKE REGULATION PROTEIN"/>
    <property type="match status" value="1"/>
</dbReference>
<dbReference type="InterPro" id="IPR036390">
    <property type="entry name" value="WH_DNA-bd_sf"/>
</dbReference>
<dbReference type="CDD" id="cd07153">
    <property type="entry name" value="Fur_like"/>
    <property type="match status" value="1"/>
</dbReference>
<name>A0A2T0R748_9ACTN</name>
<keyword evidence="8" id="KW-0805">Transcription regulation</keyword>
<dbReference type="PANTHER" id="PTHR33202:SF18">
    <property type="entry name" value="TRANSCRIPTIONAL REGULATOR FURA"/>
    <property type="match status" value="1"/>
</dbReference>
<evidence type="ECO:0000256" key="10">
    <source>
        <dbReference type="ARBA" id="ARBA00023163"/>
    </source>
</evidence>
<keyword evidence="6 11" id="KW-0862">Zinc</keyword>
<gene>
    <name evidence="13" type="ORF">CLV37_103398</name>
</gene>
<evidence type="ECO:0000256" key="1">
    <source>
        <dbReference type="ARBA" id="ARBA00004496"/>
    </source>
</evidence>
<evidence type="ECO:0000256" key="5">
    <source>
        <dbReference type="ARBA" id="ARBA00022723"/>
    </source>
</evidence>
<feature type="binding site" evidence="12">
    <location>
        <position position="130"/>
    </location>
    <ligand>
        <name>Fe cation</name>
        <dbReference type="ChEBI" id="CHEBI:24875"/>
    </ligand>
</feature>
<comment type="caution">
    <text evidence="13">The sequence shown here is derived from an EMBL/GenBank/DDBJ whole genome shotgun (WGS) entry which is preliminary data.</text>
</comment>
<comment type="subcellular location">
    <subcellularLocation>
        <location evidence="1">Cytoplasm</location>
    </subcellularLocation>
</comment>
<keyword evidence="3" id="KW-0963">Cytoplasm</keyword>
<dbReference type="GO" id="GO:0000976">
    <property type="term" value="F:transcription cis-regulatory region binding"/>
    <property type="evidence" value="ECO:0007669"/>
    <property type="project" value="TreeGrafter"/>
</dbReference>
<dbReference type="InterPro" id="IPR002481">
    <property type="entry name" value="FUR"/>
</dbReference>
<evidence type="ECO:0000313" key="13">
    <source>
        <dbReference type="EMBL" id="PRY16963.1"/>
    </source>
</evidence>
<keyword evidence="14" id="KW-1185">Reference proteome</keyword>
<feature type="binding site" evidence="11">
    <location>
        <position position="139"/>
    </location>
    <ligand>
        <name>Zn(2+)</name>
        <dbReference type="ChEBI" id="CHEBI:29105"/>
    </ligand>
</feature>
<organism evidence="13 14">
    <name type="scientific">Kineococcus rhizosphaerae</name>
    <dbReference type="NCBI Taxonomy" id="559628"/>
    <lineage>
        <taxon>Bacteria</taxon>
        <taxon>Bacillati</taxon>
        <taxon>Actinomycetota</taxon>
        <taxon>Actinomycetes</taxon>
        <taxon>Kineosporiales</taxon>
        <taxon>Kineosporiaceae</taxon>
        <taxon>Kineococcus</taxon>
    </lineage>
</organism>
<dbReference type="SUPFAM" id="SSF46785">
    <property type="entry name" value="Winged helix' DNA-binding domain"/>
    <property type="match status" value="1"/>
</dbReference>
<dbReference type="Pfam" id="PF01475">
    <property type="entry name" value="FUR"/>
    <property type="match status" value="1"/>
</dbReference>
<dbReference type="GO" id="GO:0005737">
    <property type="term" value="C:cytoplasm"/>
    <property type="evidence" value="ECO:0007669"/>
    <property type="project" value="UniProtKB-SubCell"/>
</dbReference>
<feature type="binding site" evidence="11">
    <location>
        <position position="101"/>
    </location>
    <ligand>
        <name>Zn(2+)</name>
        <dbReference type="ChEBI" id="CHEBI:29105"/>
    </ligand>
</feature>
<evidence type="ECO:0000256" key="2">
    <source>
        <dbReference type="ARBA" id="ARBA00007957"/>
    </source>
</evidence>
<dbReference type="InterPro" id="IPR036388">
    <property type="entry name" value="WH-like_DNA-bd_sf"/>
</dbReference>
<dbReference type="Gene3D" id="1.10.10.10">
    <property type="entry name" value="Winged helix-like DNA-binding domain superfamily/Winged helix DNA-binding domain"/>
    <property type="match status" value="1"/>
</dbReference>
<keyword evidence="10" id="KW-0804">Transcription</keyword>
<comment type="similarity">
    <text evidence="2">Belongs to the Fur family.</text>
</comment>
<evidence type="ECO:0000256" key="3">
    <source>
        <dbReference type="ARBA" id="ARBA00022490"/>
    </source>
</evidence>
<comment type="cofactor">
    <cofactor evidence="11">
        <name>Zn(2+)</name>
        <dbReference type="ChEBI" id="CHEBI:29105"/>
    </cofactor>
    <text evidence="11">Binds 1 zinc ion per subunit.</text>
</comment>
<evidence type="ECO:0000256" key="11">
    <source>
        <dbReference type="PIRSR" id="PIRSR602481-1"/>
    </source>
</evidence>